<dbReference type="PANTHER" id="PTHR34857">
    <property type="entry name" value="SLL0384 PROTEIN"/>
    <property type="match status" value="1"/>
</dbReference>
<dbReference type="RefSeq" id="WP_077275295.1">
    <property type="nucleotide sequence ID" value="NZ_CP019609.1"/>
</dbReference>
<protein>
    <submittedName>
        <fullName evidence="6">Uncharacterized protein</fullName>
    </submittedName>
</protein>
<dbReference type="Proteomes" id="UP000188246">
    <property type="component" value="Chromosome"/>
</dbReference>
<keyword evidence="4" id="KW-1133">Transmembrane helix</keyword>
<sequence>MKKKQVIAFDPRSKLVTVFVASLLLMLRVNWQVELSFVLCLSVLLGLNGGLRKASWLLTMYLTLLLINRIVLTTITGPITAFLAFLLVAYQLLLPPVMASAFAANQTATSEWIAALKKARVPNFILIPFIVVCRFFPTLMADVKRIRQAMILRGIATSNLSLFKQPLNTLEYLIVPILMSVENTSLDLSAAALVRGLGNKGTHTSVYVIKFGWSDYLLICIMGLFVGLGVYYR</sequence>
<keyword evidence="7" id="KW-1185">Reference proteome</keyword>
<evidence type="ECO:0000256" key="3">
    <source>
        <dbReference type="ARBA" id="ARBA00022692"/>
    </source>
</evidence>
<dbReference type="EMBL" id="CP019609">
    <property type="protein sequence ID" value="AQP53199.1"/>
    <property type="molecule type" value="Genomic_DNA"/>
</dbReference>
<evidence type="ECO:0000256" key="1">
    <source>
        <dbReference type="ARBA" id="ARBA00004141"/>
    </source>
</evidence>
<comment type="subcellular location">
    <subcellularLocation>
        <location evidence="1">Membrane</location>
        <topology evidence="1">Multi-pass membrane protein</topology>
    </subcellularLocation>
</comment>
<evidence type="ECO:0000256" key="5">
    <source>
        <dbReference type="ARBA" id="ARBA00023136"/>
    </source>
</evidence>
<keyword evidence="5" id="KW-0472">Membrane</keyword>
<dbReference type="Pfam" id="PF02361">
    <property type="entry name" value="CbiQ"/>
    <property type="match status" value="1"/>
</dbReference>
<evidence type="ECO:0000256" key="4">
    <source>
        <dbReference type="ARBA" id="ARBA00022989"/>
    </source>
</evidence>
<reference evidence="6 7" key="1">
    <citation type="journal article" date="2010" name="Int. J. Syst. Evol. Microbiol.">
        <title>Vagococcus penaei sp. nov., isolated from spoilage microbiota of cooked shrimp (Penaeus vannamei).</title>
        <authorList>
            <person name="Jaffres E."/>
            <person name="Prevost H."/>
            <person name="Rossero A."/>
            <person name="Joffraud J.J."/>
            <person name="Dousset X."/>
        </authorList>
    </citation>
    <scope>NUCLEOTIDE SEQUENCE [LARGE SCALE GENOMIC DNA]</scope>
    <source>
        <strain evidence="6 7">CD276</strain>
    </source>
</reference>
<evidence type="ECO:0000313" key="7">
    <source>
        <dbReference type="Proteomes" id="UP000188246"/>
    </source>
</evidence>
<dbReference type="STRING" id="633807.BW732_02420"/>
<dbReference type="InterPro" id="IPR003339">
    <property type="entry name" value="ABC/ECF_trnsptr_transmembrane"/>
</dbReference>
<dbReference type="InterPro" id="IPR051611">
    <property type="entry name" value="ECF_transporter_component"/>
</dbReference>
<keyword evidence="3" id="KW-0812">Transmembrane</keyword>
<dbReference type="GO" id="GO:0005886">
    <property type="term" value="C:plasma membrane"/>
    <property type="evidence" value="ECO:0007669"/>
    <property type="project" value="UniProtKB-ARBA"/>
</dbReference>
<gene>
    <name evidence="6" type="ORF">BW732_02420</name>
</gene>
<dbReference type="OrthoDB" id="3730291at2"/>
<evidence type="ECO:0000313" key="6">
    <source>
        <dbReference type="EMBL" id="AQP53199.1"/>
    </source>
</evidence>
<name>A0A1Q2D4E9_9ENTE</name>
<keyword evidence="2" id="KW-1003">Cell membrane</keyword>
<evidence type="ECO:0000256" key="2">
    <source>
        <dbReference type="ARBA" id="ARBA00022475"/>
    </source>
</evidence>
<organism evidence="6 7">
    <name type="scientific">Vagococcus penaei</name>
    <dbReference type="NCBI Taxonomy" id="633807"/>
    <lineage>
        <taxon>Bacteria</taxon>
        <taxon>Bacillati</taxon>
        <taxon>Bacillota</taxon>
        <taxon>Bacilli</taxon>
        <taxon>Lactobacillales</taxon>
        <taxon>Enterococcaceae</taxon>
        <taxon>Vagococcus</taxon>
    </lineage>
</organism>
<proteinExistence type="predicted"/>
<accession>A0A1Q2D4E9</accession>
<dbReference type="AlphaFoldDB" id="A0A1Q2D4E9"/>
<dbReference type="PANTHER" id="PTHR34857:SF2">
    <property type="entry name" value="SLL0384 PROTEIN"/>
    <property type="match status" value="1"/>
</dbReference>
<dbReference type="KEGG" id="vpi:BW732_02420"/>
<dbReference type="CDD" id="cd16914">
    <property type="entry name" value="EcfT"/>
    <property type="match status" value="1"/>
</dbReference>